<proteinExistence type="predicted"/>
<keyword evidence="3" id="KW-1185">Reference proteome</keyword>
<sequence>MTYTDTFVIDTGGNMSVNGVGIIKPTFANDILTWTADDGNLSNGSFPMQDQTSANMPNWHGFADSDDNSSTESGESAPTSPSGSARSTTGDDYVVKAARNMNVAGIQAAVTEDEEEKLQSEAQEDQLRKAAEEKKVHSAEAEAMNVEKDAKGAVEEVGQDAADAGSTWERIPN</sequence>
<protein>
    <submittedName>
        <fullName evidence="2">Uncharacterized protein</fullName>
    </submittedName>
</protein>
<evidence type="ECO:0000313" key="2">
    <source>
        <dbReference type="EMBL" id="KAF4960602.1"/>
    </source>
</evidence>
<reference evidence="2" key="2">
    <citation type="submission" date="2020-05" db="EMBL/GenBank/DDBJ databases">
        <authorList>
            <person name="Kim H.-S."/>
            <person name="Proctor R.H."/>
            <person name="Brown D.W."/>
        </authorList>
    </citation>
    <scope>NUCLEOTIDE SEQUENCE</scope>
    <source>
        <strain evidence="2">NRRL 20472</strain>
    </source>
</reference>
<gene>
    <name evidence="2" type="ORF">FSARC_10438</name>
</gene>
<dbReference type="EMBL" id="JABEXW010000630">
    <property type="protein sequence ID" value="KAF4960602.1"/>
    <property type="molecule type" value="Genomic_DNA"/>
</dbReference>
<reference evidence="2" key="1">
    <citation type="journal article" date="2020" name="BMC Genomics">
        <title>Correction to: Identification and distribution of gene clusters required for synthesis of sphingolipid metabolism inhibitors in diverse species of the filamentous fungus Fusarium.</title>
        <authorList>
            <person name="Kim H.S."/>
            <person name="Lohmar J.M."/>
            <person name="Busman M."/>
            <person name="Brown D.W."/>
            <person name="Naumann T.A."/>
            <person name="Divon H.H."/>
            <person name="Lysoe E."/>
            <person name="Uhlig S."/>
            <person name="Proctor R.H."/>
        </authorList>
    </citation>
    <scope>NUCLEOTIDE SEQUENCE</scope>
    <source>
        <strain evidence="2">NRRL 20472</strain>
    </source>
</reference>
<evidence type="ECO:0000256" key="1">
    <source>
        <dbReference type="SAM" id="MobiDB-lite"/>
    </source>
</evidence>
<accession>A0A8H4X3H9</accession>
<dbReference type="OrthoDB" id="5106590at2759"/>
<feature type="compositionally biased region" description="Polar residues" evidence="1">
    <location>
        <begin position="70"/>
        <end position="90"/>
    </location>
</feature>
<feature type="compositionally biased region" description="Basic and acidic residues" evidence="1">
    <location>
        <begin position="125"/>
        <end position="151"/>
    </location>
</feature>
<dbReference type="Proteomes" id="UP000622797">
    <property type="component" value="Unassembled WGS sequence"/>
</dbReference>
<organism evidence="2 3">
    <name type="scientific">Fusarium sarcochroum</name>
    <dbReference type="NCBI Taxonomy" id="1208366"/>
    <lineage>
        <taxon>Eukaryota</taxon>
        <taxon>Fungi</taxon>
        <taxon>Dikarya</taxon>
        <taxon>Ascomycota</taxon>
        <taxon>Pezizomycotina</taxon>
        <taxon>Sordariomycetes</taxon>
        <taxon>Hypocreomycetidae</taxon>
        <taxon>Hypocreales</taxon>
        <taxon>Nectriaceae</taxon>
        <taxon>Fusarium</taxon>
        <taxon>Fusarium lateritium species complex</taxon>
    </lineage>
</organism>
<feature type="region of interest" description="Disordered" evidence="1">
    <location>
        <begin position="43"/>
        <end position="92"/>
    </location>
</feature>
<feature type="compositionally biased region" description="Polar residues" evidence="1">
    <location>
        <begin position="43"/>
        <end position="56"/>
    </location>
</feature>
<dbReference type="AlphaFoldDB" id="A0A8H4X3H9"/>
<evidence type="ECO:0000313" key="3">
    <source>
        <dbReference type="Proteomes" id="UP000622797"/>
    </source>
</evidence>
<name>A0A8H4X3H9_9HYPO</name>
<comment type="caution">
    <text evidence="2">The sequence shown here is derived from an EMBL/GenBank/DDBJ whole genome shotgun (WGS) entry which is preliminary data.</text>
</comment>
<feature type="region of interest" description="Disordered" evidence="1">
    <location>
        <begin position="110"/>
        <end position="151"/>
    </location>
</feature>